<dbReference type="InterPro" id="IPR029069">
    <property type="entry name" value="HotDog_dom_sf"/>
</dbReference>
<accession>A0A132MFZ5</accession>
<evidence type="ECO:0000313" key="5">
    <source>
        <dbReference type="Proteomes" id="UP000243024"/>
    </source>
</evidence>
<evidence type="ECO:0000313" key="3">
    <source>
        <dbReference type="EMBL" id="MBT9281894.1"/>
    </source>
</evidence>
<dbReference type="SUPFAM" id="SSF54637">
    <property type="entry name" value="Thioesterase/thiol ester dehydrase-isomerase"/>
    <property type="match status" value="1"/>
</dbReference>
<dbReference type="Proteomes" id="UP000243024">
    <property type="component" value="Unassembled WGS sequence"/>
</dbReference>
<dbReference type="RefSeq" id="WP_066198248.1">
    <property type="nucleotide sequence ID" value="NZ_CBCSAS010000001.1"/>
</dbReference>
<dbReference type="OrthoDB" id="6902891at2"/>
<dbReference type="Gene3D" id="3.10.129.10">
    <property type="entry name" value="Hotdog Thioesterase"/>
    <property type="match status" value="1"/>
</dbReference>
<feature type="active site" evidence="1">
    <location>
        <position position="44"/>
    </location>
</feature>
<gene>
    <name evidence="3" type="ORF">KM312_04450</name>
    <name evidence="4" type="ORF">SA87_08125</name>
</gene>
<dbReference type="CDD" id="cd03440">
    <property type="entry name" value="hot_dog"/>
    <property type="match status" value="1"/>
</dbReference>
<dbReference type="PIRSF" id="PIRSF014972">
    <property type="entry name" value="FlK"/>
    <property type="match status" value="1"/>
</dbReference>
<evidence type="ECO:0000313" key="4">
    <source>
        <dbReference type="EMBL" id="OAR05323.1"/>
    </source>
</evidence>
<sequence length="140" mass="15168">MKPGLKPGVRAEVTFTVTEAMLAGFDDAVVHPVLSTVSMIYHMEKAGRMIILPYLEPDEEGAGYEVCVRHLRPAVVGETVVVEATATAVDERFVVADVRARVGERVIGEGTFTQVLFRKETLARKIGALKQALKRTTGGA</sequence>
<dbReference type="PANTHER" id="PTHR36934:SF1">
    <property type="entry name" value="THIOESTERASE DOMAIN-CONTAINING PROTEIN"/>
    <property type="match status" value="1"/>
</dbReference>
<dbReference type="STRING" id="1484.SA87_08125"/>
<comment type="caution">
    <text evidence="4">The sequence shown here is derived from an EMBL/GenBank/DDBJ whole genome shotgun (WGS) entry which is preliminary data.</text>
</comment>
<dbReference type="InterPro" id="IPR025540">
    <property type="entry name" value="FlK"/>
</dbReference>
<dbReference type="InterPro" id="IPR054485">
    <property type="entry name" value="FlK-like_dom"/>
</dbReference>
<reference evidence="4 5" key="1">
    <citation type="submission" date="2015-09" db="EMBL/GenBank/DDBJ databases">
        <title>Draft genome sequence of Hydrogenibacillus schlegelii DSM 2000.</title>
        <authorList>
            <person name="Hemp J."/>
        </authorList>
    </citation>
    <scope>NUCLEOTIDE SEQUENCE [LARGE SCALE GENOMIC DNA]</scope>
    <source>
        <strain evidence="4 5">MA 48</strain>
    </source>
</reference>
<keyword evidence="5" id="KW-1185">Reference proteome</keyword>
<dbReference type="EMBL" id="JXBB01000002">
    <property type="protein sequence ID" value="OAR05323.1"/>
    <property type="molecule type" value="Genomic_DNA"/>
</dbReference>
<name>A0A132MFZ5_HYDSH</name>
<dbReference type="Pfam" id="PF22636">
    <property type="entry name" value="FlK"/>
    <property type="match status" value="1"/>
</dbReference>
<proteinExistence type="predicted"/>
<dbReference type="AlphaFoldDB" id="A0A132MFZ5"/>
<feature type="domain" description="Fluoroacetyl-CoA-specific thioesterase-like" evidence="2">
    <location>
        <begin position="17"/>
        <end position="119"/>
    </location>
</feature>
<feature type="active site" evidence="1">
    <location>
        <position position="70"/>
    </location>
</feature>
<dbReference type="EMBL" id="JAHHQF010000045">
    <property type="protein sequence ID" value="MBT9281894.1"/>
    <property type="molecule type" value="Genomic_DNA"/>
</dbReference>
<dbReference type="PANTHER" id="PTHR36934">
    <property type="entry name" value="BLR0278 PROTEIN"/>
    <property type="match status" value="1"/>
</dbReference>
<evidence type="ECO:0000259" key="2">
    <source>
        <dbReference type="Pfam" id="PF22636"/>
    </source>
</evidence>
<feature type="active site" evidence="1">
    <location>
        <position position="36"/>
    </location>
</feature>
<dbReference type="Proteomes" id="UP000748108">
    <property type="component" value="Unassembled WGS sequence"/>
</dbReference>
<reference evidence="3" key="2">
    <citation type="journal article" date="2021" name="Microbiology">
        <title>Metagenomic Analysis of the Microbial Community in the Underground Coal Fire Area (Kemerovo Region, Russia) Revealed Predominance of Thermophilic Members of the Phyla Deinococcus-thermus, Aquificae, and Firmicutes.</title>
        <authorList>
            <person name="Kadnikov V."/>
            <person name="Mardanov A.V."/>
            <person name="Beletsky A.V."/>
            <person name="Karnachuk O.V."/>
            <person name="Ravin N.V."/>
        </authorList>
    </citation>
    <scope>NUCLEOTIDE SEQUENCE</scope>
    <source>
        <strain evidence="3">RBS10-49</strain>
    </source>
</reference>
<protein>
    <submittedName>
        <fullName evidence="4">Thioesterase</fullName>
    </submittedName>
</protein>
<organism evidence="4 5">
    <name type="scientific">Hydrogenibacillus schlegelii</name>
    <name type="common">Bacillus schlegelii</name>
    <dbReference type="NCBI Taxonomy" id="1484"/>
    <lineage>
        <taxon>Bacteria</taxon>
        <taxon>Bacillati</taxon>
        <taxon>Bacillota</taxon>
        <taxon>Bacilli</taxon>
        <taxon>Bacillales</taxon>
        <taxon>Bacillales Family X. Incertae Sedis</taxon>
        <taxon>Hydrogenibacillus</taxon>
    </lineage>
</organism>
<evidence type="ECO:0000256" key="1">
    <source>
        <dbReference type="PIRSR" id="PIRSR014972-1"/>
    </source>
</evidence>